<feature type="compositionally biased region" description="Basic and acidic residues" evidence="1">
    <location>
        <begin position="343"/>
        <end position="353"/>
    </location>
</feature>
<accession>A0AAF3EVY9</accession>
<dbReference type="Pfam" id="PF00651">
    <property type="entry name" value="BTB"/>
    <property type="match status" value="1"/>
</dbReference>
<feature type="compositionally biased region" description="Gly residues" evidence="1">
    <location>
        <begin position="354"/>
        <end position="366"/>
    </location>
</feature>
<evidence type="ECO:0000256" key="1">
    <source>
        <dbReference type="SAM" id="MobiDB-lite"/>
    </source>
</evidence>
<dbReference type="PANTHER" id="PTHR45774">
    <property type="entry name" value="BTB/POZ DOMAIN-CONTAINING"/>
    <property type="match status" value="1"/>
</dbReference>
<dbReference type="PANTHER" id="PTHR45774:SF4">
    <property type="entry name" value="AXUNDEAD, ISOFORM F"/>
    <property type="match status" value="1"/>
</dbReference>
<proteinExistence type="predicted"/>
<reference evidence="4" key="1">
    <citation type="submission" date="2024-02" db="UniProtKB">
        <authorList>
            <consortium name="WormBaseParasite"/>
        </authorList>
    </citation>
    <scope>IDENTIFICATION</scope>
</reference>
<dbReference type="AlphaFoldDB" id="A0AAF3EVY9"/>
<dbReference type="Proteomes" id="UP000887575">
    <property type="component" value="Unassembled WGS sequence"/>
</dbReference>
<dbReference type="InterPro" id="IPR000210">
    <property type="entry name" value="BTB/POZ_dom"/>
</dbReference>
<feature type="domain" description="BTB" evidence="2">
    <location>
        <begin position="59"/>
        <end position="129"/>
    </location>
</feature>
<protein>
    <recommendedName>
        <fullName evidence="2">BTB domain-containing protein</fullName>
    </recommendedName>
</protein>
<dbReference type="GO" id="GO:0022008">
    <property type="term" value="P:neurogenesis"/>
    <property type="evidence" value="ECO:0007669"/>
    <property type="project" value="TreeGrafter"/>
</dbReference>
<dbReference type="SMART" id="SM00225">
    <property type="entry name" value="BTB"/>
    <property type="match status" value="1"/>
</dbReference>
<organism evidence="3 4">
    <name type="scientific">Mesorhabditis belari</name>
    <dbReference type="NCBI Taxonomy" id="2138241"/>
    <lineage>
        <taxon>Eukaryota</taxon>
        <taxon>Metazoa</taxon>
        <taxon>Ecdysozoa</taxon>
        <taxon>Nematoda</taxon>
        <taxon>Chromadorea</taxon>
        <taxon>Rhabditida</taxon>
        <taxon>Rhabditina</taxon>
        <taxon>Rhabditomorpha</taxon>
        <taxon>Rhabditoidea</taxon>
        <taxon>Rhabditidae</taxon>
        <taxon>Mesorhabditinae</taxon>
        <taxon>Mesorhabditis</taxon>
    </lineage>
</organism>
<evidence type="ECO:0000313" key="4">
    <source>
        <dbReference type="WBParaSite" id="MBELARI_LOCUS18248"/>
    </source>
</evidence>
<dbReference type="PROSITE" id="PS50097">
    <property type="entry name" value="BTB"/>
    <property type="match status" value="1"/>
</dbReference>
<sequence>MASPIFGESSKGIGRIRKEKCKFHEACFSPKTQLDEPPDKKKLSAERLLKFILFNEDRADVHFLFPNETESVIRLPGHKLILATRSDVFGAQFSGRFTDEDECLICDVSSESFREFLRYLYTDAIEMTKLGMFVELLYLSENVFKLIDKRIDHVLDSQLFLQLPKEVVKEILQRDSLKCNEITIYSGMIKWAEAECKRNDWPVDGEDLRRALDELLHLIRFPTMSGEEFNNGPVAQGLFEGKEAYDLLLCINSLQTKKDSPTQQGEAAFYSIVKRAGLFSRKPDSNWQPPMVFVPGDRHRPNRYDGFGGHFGGIRHDYSGLFRRITPDHSTSEESEEVDEGEERVRPQLRDRGFGNGGGFGGGIVPRGGDFGERRVFVAAVAAERFAFRDEARDGFMGWRERERGVRMRNRFRRRIGRPPAGQQRDRDEVEAVRRGGGEFEIRVQELPGPEDN</sequence>
<dbReference type="WBParaSite" id="MBELARI_LOCUS18248">
    <property type="protein sequence ID" value="MBELARI_LOCUS18248"/>
    <property type="gene ID" value="MBELARI_LOCUS18248"/>
</dbReference>
<keyword evidence="3" id="KW-1185">Reference proteome</keyword>
<dbReference type="InterPro" id="IPR011333">
    <property type="entry name" value="SKP1/BTB/POZ_sf"/>
</dbReference>
<dbReference type="Gene3D" id="3.30.710.10">
    <property type="entry name" value="Potassium Channel Kv1.1, Chain A"/>
    <property type="match status" value="1"/>
</dbReference>
<dbReference type="SMART" id="SM00875">
    <property type="entry name" value="BACK"/>
    <property type="match status" value="1"/>
</dbReference>
<feature type="compositionally biased region" description="Acidic residues" evidence="1">
    <location>
        <begin position="333"/>
        <end position="342"/>
    </location>
</feature>
<evidence type="ECO:0000259" key="2">
    <source>
        <dbReference type="PROSITE" id="PS50097"/>
    </source>
</evidence>
<feature type="region of interest" description="Disordered" evidence="1">
    <location>
        <begin position="328"/>
        <end position="366"/>
    </location>
</feature>
<evidence type="ECO:0000313" key="3">
    <source>
        <dbReference type="Proteomes" id="UP000887575"/>
    </source>
</evidence>
<dbReference type="SUPFAM" id="SSF54695">
    <property type="entry name" value="POZ domain"/>
    <property type="match status" value="1"/>
</dbReference>
<dbReference type="InterPro" id="IPR011705">
    <property type="entry name" value="BACK"/>
</dbReference>
<dbReference type="GO" id="GO:0005829">
    <property type="term" value="C:cytosol"/>
    <property type="evidence" value="ECO:0007669"/>
    <property type="project" value="TreeGrafter"/>
</dbReference>
<name>A0AAF3EVY9_9BILA</name>
<dbReference type="Gene3D" id="1.25.40.420">
    <property type="match status" value="1"/>
</dbReference>